<proteinExistence type="predicted"/>
<keyword evidence="2" id="KW-1185">Reference proteome</keyword>
<reference evidence="1" key="1">
    <citation type="submission" date="2020-07" db="EMBL/GenBank/DDBJ databases">
        <title>Highly diverse flavobacterial phages as mortality factor during North Sea spring blooms.</title>
        <authorList>
            <person name="Bartlau N."/>
            <person name="Wichels A."/>
            <person name="Krohne G."/>
            <person name="Adriaenssens E.M."/>
            <person name="Heins A."/>
            <person name="Fuchs B.M."/>
            <person name="Amann R."/>
            <person name="Moraru C."/>
        </authorList>
    </citation>
    <scope>NUCLEOTIDE SEQUENCE</scope>
</reference>
<gene>
    <name evidence="1" type="ORF">Danklef1_70</name>
</gene>
<protein>
    <submittedName>
        <fullName evidence="1">Uncharacterized protein</fullName>
    </submittedName>
</protein>
<evidence type="ECO:0000313" key="2">
    <source>
        <dbReference type="Proteomes" id="UP000693794"/>
    </source>
</evidence>
<sequence length="115" mass="13045">MKARAGLLMLLMCIISFTGFSTTTDLDQNSDAVTISNYDVGGTNVIAVVVMDLDFKVKELDNQLFSHYLLMKSNYVFYKSLRSIPFNLTEIPKLSSKNYVINYRRSRDGIICKLS</sequence>
<evidence type="ECO:0000313" key="1">
    <source>
        <dbReference type="EMBL" id="QQV90555.1"/>
    </source>
</evidence>
<name>A0A8E4ZEV3_9CAUD</name>
<dbReference type="EMBL" id="MT732458">
    <property type="protein sequence ID" value="QQV90555.1"/>
    <property type="molecule type" value="Genomic_DNA"/>
</dbReference>
<accession>A0A8E4ZEV3</accession>
<dbReference type="Proteomes" id="UP000693794">
    <property type="component" value="Segment"/>
</dbReference>
<organism evidence="1 2">
    <name type="scientific">Polaribacter phage Danklef_1</name>
    <dbReference type="NCBI Taxonomy" id="2745646"/>
    <lineage>
        <taxon>Viruses</taxon>
        <taxon>Duplodnaviria</taxon>
        <taxon>Heunggongvirae</taxon>
        <taxon>Uroviricota</taxon>
        <taxon>Caudoviricetes</taxon>
        <taxon>Forsetiviridae</taxon>
        <taxon>Freyavirus</taxon>
        <taxon>Freyavirus danklef</taxon>
    </lineage>
</organism>